<gene>
    <name evidence="2" type="ORF">LX69_01094</name>
</gene>
<keyword evidence="3" id="KW-1185">Reference proteome</keyword>
<keyword evidence="1" id="KW-0472">Membrane</keyword>
<protein>
    <submittedName>
        <fullName evidence="2">Uncharacterized protein</fullName>
    </submittedName>
</protein>
<dbReference type="AlphaFoldDB" id="A0A2W7ND29"/>
<evidence type="ECO:0000256" key="1">
    <source>
        <dbReference type="SAM" id="Phobius"/>
    </source>
</evidence>
<name>A0A2W7ND29_9BACT</name>
<proteinExistence type="predicted"/>
<feature type="transmembrane region" description="Helical" evidence="1">
    <location>
        <begin position="38"/>
        <end position="56"/>
    </location>
</feature>
<feature type="transmembrane region" description="Helical" evidence="1">
    <location>
        <begin position="148"/>
        <end position="170"/>
    </location>
</feature>
<organism evidence="2 3">
    <name type="scientific">Breznakibacter xylanolyticus</name>
    <dbReference type="NCBI Taxonomy" id="990"/>
    <lineage>
        <taxon>Bacteria</taxon>
        <taxon>Pseudomonadati</taxon>
        <taxon>Bacteroidota</taxon>
        <taxon>Bacteroidia</taxon>
        <taxon>Marinilabiliales</taxon>
        <taxon>Marinilabiliaceae</taxon>
        <taxon>Breznakibacter</taxon>
    </lineage>
</organism>
<feature type="transmembrane region" description="Helical" evidence="1">
    <location>
        <begin position="107"/>
        <end position="128"/>
    </location>
</feature>
<dbReference type="Proteomes" id="UP000249239">
    <property type="component" value="Unassembled WGS sequence"/>
</dbReference>
<comment type="caution">
    <text evidence="2">The sequence shown here is derived from an EMBL/GenBank/DDBJ whole genome shotgun (WGS) entry which is preliminary data.</text>
</comment>
<dbReference type="EMBL" id="QKZK01000007">
    <property type="protein sequence ID" value="PZX18058.1"/>
    <property type="molecule type" value="Genomic_DNA"/>
</dbReference>
<feature type="transmembrane region" description="Helical" evidence="1">
    <location>
        <begin position="62"/>
        <end position="86"/>
    </location>
</feature>
<evidence type="ECO:0000313" key="3">
    <source>
        <dbReference type="Proteomes" id="UP000249239"/>
    </source>
</evidence>
<sequence length="187" mass="21794">MELNDRCADSKICFMHIYKDHRETFRMSNKKFRRGDKWTFIIIPILLTISLFILVKVPNSNIIDFITVSISIFVGLFLNLLVLLLTTIKASENISDVKGRKELISQTFKNVSFAILIGVFALIMVFLFNMSPFPDTLILPCCCLNANYLFKWIISFFIYLLTIEIFIHLLMILKRIYSLYDVDIKTS</sequence>
<keyword evidence="1" id="KW-0812">Transmembrane</keyword>
<reference evidence="2 3" key="1">
    <citation type="submission" date="2018-06" db="EMBL/GenBank/DDBJ databases">
        <title>Genomic Encyclopedia of Archaeal and Bacterial Type Strains, Phase II (KMG-II): from individual species to whole genera.</title>
        <authorList>
            <person name="Goeker M."/>
        </authorList>
    </citation>
    <scope>NUCLEOTIDE SEQUENCE [LARGE SCALE GENOMIC DNA]</scope>
    <source>
        <strain evidence="2 3">DSM 6779</strain>
    </source>
</reference>
<accession>A0A2W7ND29</accession>
<keyword evidence="1" id="KW-1133">Transmembrane helix</keyword>
<evidence type="ECO:0000313" key="2">
    <source>
        <dbReference type="EMBL" id="PZX18058.1"/>
    </source>
</evidence>